<evidence type="ECO:0000256" key="1">
    <source>
        <dbReference type="SAM" id="MobiDB-lite"/>
    </source>
</evidence>
<evidence type="ECO:0008006" key="4">
    <source>
        <dbReference type="Google" id="ProtNLM"/>
    </source>
</evidence>
<dbReference type="Gene3D" id="1.10.630.10">
    <property type="entry name" value="Cytochrome P450"/>
    <property type="match status" value="1"/>
</dbReference>
<accession>A0ABY5PJL4</accession>
<protein>
    <recommendedName>
        <fullName evidence="4">Cytochrome P450</fullName>
    </recommendedName>
</protein>
<dbReference type="EMBL" id="CP088295">
    <property type="protein sequence ID" value="UUY04847.1"/>
    <property type="molecule type" value="Genomic_DNA"/>
</dbReference>
<dbReference type="Proteomes" id="UP001058860">
    <property type="component" value="Chromosome"/>
</dbReference>
<dbReference type="SUPFAM" id="SSF48264">
    <property type="entry name" value="Cytochrome P450"/>
    <property type="match status" value="1"/>
</dbReference>
<evidence type="ECO:0000313" key="3">
    <source>
        <dbReference type="Proteomes" id="UP001058860"/>
    </source>
</evidence>
<name>A0ABY5PJL4_9ACTN</name>
<keyword evidence="3" id="KW-1185">Reference proteome</keyword>
<proteinExistence type="predicted"/>
<gene>
    <name evidence="2" type="ORF">LRS13_04770</name>
</gene>
<sequence>MREITTDADVRAVLTDPARFSSAPMGALDRVLIGADPPEHAPVRRLVAAALRATAVPDDAIAAIADELLAPLLARGTGEAVAELARPPRRRRHRRAARGRPRGGR</sequence>
<evidence type="ECO:0000313" key="2">
    <source>
        <dbReference type="EMBL" id="UUY04847.1"/>
    </source>
</evidence>
<organism evidence="2 3">
    <name type="scientific">Svornostia abyssi</name>
    <dbReference type="NCBI Taxonomy" id="2898438"/>
    <lineage>
        <taxon>Bacteria</taxon>
        <taxon>Bacillati</taxon>
        <taxon>Actinomycetota</taxon>
        <taxon>Thermoleophilia</taxon>
        <taxon>Solirubrobacterales</taxon>
        <taxon>Baekduiaceae</taxon>
        <taxon>Svornostia</taxon>
    </lineage>
</organism>
<feature type="region of interest" description="Disordered" evidence="1">
    <location>
        <begin position="79"/>
        <end position="105"/>
    </location>
</feature>
<dbReference type="InterPro" id="IPR036396">
    <property type="entry name" value="Cyt_P450_sf"/>
</dbReference>
<feature type="compositionally biased region" description="Basic residues" evidence="1">
    <location>
        <begin position="87"/>
        <end position="105"/>
    </location>
</feature>
<dbReference type="RefSeq" id="WP_353865327.1">
    <property type="nucleotide sequence ID" value="NZ_CP088295.1"/>
</dbReference>
<reference evidence="3" key="1">
    <citation type="submission" date="2021-11" db="EMBL/GenBank/DDBJ databases">
        <title>Cultivation dependent microbiological survey of springs from the worlds oldest radium mine currently devoted to the extraction of radon-saturated water.</title>
        <authorList>
            <person name="Kapinusova G."/>
            <person name="Smrhova T."/>
            <person name="Strejcek M."/>
            <person name="Suman J."/>
            <person name="Jani K."/>
            <person name="Pajer P."/>
            <person name="Uhlik O."/>
        </authorList>
    </citation>
    <scope>NUCLEOTIDE SEQUENCE [LARGE SCALE GENOMIC DNA]</scope>
    <source>
        <strain evidence="3">J379</strain>
    </source>
</reference>